<feature type="region of interest" description="Disordered" evidence="1">
    <location>
        <begin position="1"/>
        <end position="374"/>
    </location>
</feature>
<dbReference type="GO" id="GO:0004106">
    <property type="term" value="F:chorismate mutase activity"/>
    <property type="evidence" value="ECO:0007669"/>
    <property type="project" value="UniProtKB-EC"/>
</dbReference>
<feature type="compositionally biased region" description="Gly residues" evidence="1">
    <location>
        <begin position="53"/>
        <end position="64"/>
    </location>
</feature>
<reference evidence="2" key="1">
    <citation type="submission" date="2020-02" db="EMBL/GenBank/DDBJ databases">
        <authorList>
            <person name="Meier V. D."/>
        </authorList>
    </citation>
    <scope>NUCLEOTIDE SEQUENCE</scope>
    <source>
        <strain evidence="2">AVDCRST_MAG12</strain>
    </source>
</reference>
<feature type="compositionally biased region" description="Low complexity" evidence="1">
    <location>
        <begin position="333"/>
        <end position="347"/>
    </location>
</feature>
<dbReference type="GO" id="GO:0004664">
    <property type="term" value="F:prephenate dehydratase activity"/>
    <property type="evidence" value="ECO:0007669"/>
    <property type="project" value="UniProtKB-EC"/>
</dbReference>
<gene>
    <name evidence="2" type="ORF">AVDCRST_MAG12-2075</name>
</gene>
<accession>A0A6J4S763</accession>
<name>A0A6J4S763_9ACTN</name>
<feature type="compositionally biased region" description="Basic and acidic residues" evidence="1">
    <location>
        <begin position="7"/>
        <end position="17"/>
    </location>
</feature>
<keyword evidence="2" id="KW-0413">Isomerase</keyword>
<sequence>GYGSPDGRGRLGRDRPWHGQAQGRNRRGGRGDRAPPRPAGGAGARDRRAQAAGGPGGLRAGQGAAGPRPGRLARRRRLPQAWLGGGLSRDHLDERLPGDAPEGGVPRSRGHLHPRGGPPLVRHEHRAPAPDDGRRGLRQGGAGGGRARRRPGRELYGGGRHPHPRRADEQPAQGLRRGLPGRLPEPDLRRGLTRGRLPRPLAPDGPGPGGDVAQAGAPRRPPGRGRVHGRGGAAGGVRAGGGGGGERLGGRGPRAAGAGAQRPGGEDEHDALYRARPVVGGQDRAGQDERGLLGKGQARGAERRALGVRGAGDQPYSHREPPEPQARLDVRVLRGLQGPPRRGAGAARARRARGALPLRQPDRSLPGGRAGRLV</sequence>
<feature type="non-terminal residue" evidence="2">
    <location>
        <position position="1"/>
    </location>
</feature>
<organism evidence="2">
    <name type="scientific">uncultured Rubrobacteraceae bacterium</name>
    <dbReference type="NCBI Taxonomy" id="349277"/>
    <lineage>
        <taxon>Bacteria</taxon>
        <taxon>Bacillati</taxon>
        <taxon>Actinomycetota</taxon>
        <taxon>Rubrobacteria</taxon>
        <taxon>Rubrobacterales</taxon>
        <taxon>Rubrobacteraceae</taxon>
        <taxon>environmental samples</taxon>
    </lineage>
</organism>
<evidence type="ECO:0000256" key="1">
    <source>
        <dbReference type="SAM" id="MobiDB-lite"/>
    </source>
</evidence>
<dbReference type="EMBL" id="CADCVK010000315">
    <property type="protein sequence ID" value="CAA9490694.1"/>
    <property type="molecule type" value="Genomic_DNA"/>
</dbReference>
<feature type="compositionally biased region" description="Basic and acidic residues" evidence="1">
    <location>
        <begin position="126"/>
        <end position="135"/>
    </location>
</feature>
<dbReference type="EC" id="4.2.1.51" evidence="2"/>
<feature type="compositionally biased region" description="Low complexity" evidence="1">
    <location>
        <begin position="253"/>
        <end position="263"/>
    </location>
</feature>
<dbReference type="AlphaFoldDB" id="A0A6J4S763"/>
<proteinExistence type="predicted"/>
<protein>
    <submittedName>
        <fullName evidence="2">Chorismate mutase I / Prephenate dehydratase</fullName>
        <ecNumber evidence="2">4.2.1.51</ecNumber>
        <ecNumber evidence="2">5.4.99.5</ecNumber>
    </submittedName>
</protein>
<evidence type="ECO:0000313" key="2">
    <source>
        <dbReference type="EMBL" id="CAA9490694.1"/>
    </source>
</evidence>
<feature type="non-terminal residue" evidence="2">
    <location>
        <position position="374"/>
    </location>
</feature>
<dbReference type="EC" id="5.4.99.5" evidence="2"/>
<feature type="compositionally biased region" description="Basic and acidic residues" evidence="1">
    <location>
        <begin position="264"/>
        <end position="273"/>
    </location>
</feature>
<feature type="compositionally biased region" description="Gly residues" evidence="1">
    <location>
        <begin position="230"/>
        <end position="252"/>
    </location>
</feature>
<feature type="compositionally biased region" description="Basic and acidic residues" evidence="1">
    <location>
        <begin position="316"/>
        <end position="332"/>
    </location>
</feature>
<feature type="compositionally biased region" description="Basic and acidic residues" evidence="1">
    <location>
        <begin position="88"/>
        <end position="97"/>
    </location>
</feature>
<keyword evidence="2" id="KW-0456">Lyase</keyword>